<gene>
    <name evidence="2" type="ORF">BSL78_28527</name>
</gene>
<feature type="domain" description="Reverse transcriptase" evidence="1">
    <location>
        <begin position="59"/>
        <end position="295"/>
    </location>
</feature>
<accession>A0A2G8JFY2</accession>
<proteinExistence type="predicted"/>
<dbReference type="STRING" id="307972.A0A2G8JFY2"/>
<reference evidence="2 3" key="1">
    <citation type="journal article" date="2017" name="PLoS Biol.">
        <title>The sea cucumber genome provides insights into morphological evolution and visceral regeneration.</title>
        <authorList>
            <person name="Zhang X."/>
            <person name="Sun L."/>
            <person name="Yuan J."/>
            <person name="Sun Y."/>
            <person name="Gao Y."/>
            <person name="Zhang L."/>
            <person name="Li S."/>
            <person name="Dai H."/>
            <person name="Hamel J.F."/>
            <person name="Liu C."/>
            <person name="Yu Y."/>
            <person name="Liu S."/>
            <person name="Lin W."/>
            <person name="Guo K."/>
            <person name="Jin S."/>
            <person name="Xu P."/>
            <person name="Storey K.B."/>
            <person name="Huan P."/>
            <person name="Zhang T."/>
            <person name="Zhou Y."/>
            <person name="Zhang J."/>
            <person name="Lin C."/>
            <person name="Li X."/>
            <person name="Xing L."/>
            <person name="Huo D."/>
            <person name="Sun M."/>
            <person name="Wang L."/>
            <person name="Mercier A."/>
            <person name="Li F."/>
            <person name="Yang H."/>
            <person name="Xiang J."/>
        </authorList>
    </citation>
    <scope>NUCLEOTIDE SEQUENCE [LARGE SCALE GENOMIC DNA]</scope>
    <source>
        <strain evidence="2">Shaxun</strain>
        <tissue evidence="2">Muscle</tissue>
    </source>
</reference>
<dbReference type="Proteomes" id="UP000230750">
    <property type="component" value="Unassembled WGS sequence"/>
</dbReference>
<dbReference type="EMBL" id="MRZV01002115">
    <property type="protein sequence ID" value="PIK34638.1"/>
    <property type="molecule type" value="Genomic_DNA"/>
</dbReference>
<dbReference type="OrthoDB" id="416119at2759"/>
<dbReference type="SUPFAM" id="SSF56672">
    <property type="entry name" value="DNA/RNA polymerases"/>
    <property type="match status" value="1"/>
</dbReference>
<dbReference type="Pfam" id="PF00078">
    <property type="entry name" value="RVT_1"/>
    <property type="match status" value="1"/>
</dbReference>
<dbReference type="InterPro" id="IPR043502">
    <property type="entry name" value="DNA/RNA_pol_sf"/>
</dbReference>
<dbReference type="PROSITE" id="PS50878">
    <property type="entry name" value="RT_POL"/>
    <property type="match status" value="1"/>
</dbReference>
<dbReference type="PANTHER" id="PTHR19446">
    <property type="entry name" value="REVERSE TRANSCRIPTASES"/>
    <property type="match status" value="1"/>
</dbReference>
<comment type="caution">
    <text evidence="2">The sequence shown here is derived from an EMBL/GenBank/DDBJ whole genome shotgun (WGS) entry which is preliminary data.</text>
</comment>
<keyword evidence="2" id="KW-0548">Nucleotidyltransferase</keyword>
<keyword evidence="2" id="KW-0695">RNA-directed DNA polymerase</keyword>
<keyword evidence="2" id="KW-0808">Transferase</keyword>
<dbReference type="AlphaFoldDB" id="A0A2G8JFY2"/>
<protein>
    <submittedName>
        <fullName evidence="2">Reverse transcriptase</fullName>
    </submittedName>
</protein>
<evidence type="ECO:0000313" key="3">
    <source>
        <dbReference type="Proteomes" id="UP000230750"/>
    </source>
</evidence>
<dbReference type="CDD" id="cd01650">
    <property type="entry name" value="RT_nLTR_like"/>
    <property type="match status" value="1"/>
</dbReference>
<name>A0A2G8JFY2_STIJA</name>
<organism evidence="2 3">
    <name type="scientific">Stichopus japonicus</name>
    <name type="common">Sea cucumber</name>
    <dbReference type="NCBI Taxonomy" id="307972"/>
    <lineage>
        <taxon>Eukaryota</taxon>
        <taxon>Metazoa</taxon>
        <taxon>Echinodermata</taxon>
        <taxon>Eleutherozoa</taxon>
        <taxon>Echinozoa</taxon>
        <taxon>Holothuroidea</taxon>
        <taxon>Aspidochirotacea</taxon>
        <taxon>Aspidochirotida</taxon>
        <taxon>Stichopodidae</taxon>
        <taxon>Apostichopus</taxon>
    </lineage>
</organism>
<dbReference type="GO" id="GO:0003964">
    <property type="term" value="F:RNA-directed DNA polymerase activity"/>
    <property type="evidence" value="ECO:0007669"/>
    <property type="project" value="UniProtKB-KW"/>
</dbReference>
<dbReference type="InterPro" id="IPR000477">
    <property type="entry name" value="RT_dom"/>
</dbReference>
<keyword evidence="3" id="KW-1185">Reference proteome</keyword>
<sequence>MLNDEDIESLEKPITLDEIKIALSLASNNKSPGIDGLPYEFYSSFLDMLGEDLLGVYNNIFKTGTMSMSQRTGIVTLLPKKGDKTDPTNWRPISLLNTDYKLISKVLQIRMSKVLPTIVNEHQTCSVPGRSIHDNMFIIRDIIDYSAMKKIDCALISIDQHKAFDKVSWSFLMRVLEKLRFGSNFRKWVTILYNNIYSRILINGNLSDIYPLLEGIRGFPIPGGSGRRVKFLQYADDATCVATNIGDIAQYFNVFKLFQKATGASVNMSKTCGLKLGTFASRQLPTNIHWSTSSIKITGVTFGSKEAVHCNWATKVKSATLLAKSWSSRHLTLLGKVLVTNTVIYPLFYFVAPVFRVPDSVVKEVNKAVFSFIWGENKPDLVSRKVIILDRLQGGLGLDSFRNKMDALLIRPLFTLLTRMQDPPIHFIIARFFLAMPLRRVFPQLWSNTRPNSAVCPPSLLYASDIIRRLHSMDSLFFQSSKSIKLITKSLQPSGANLIAVRDYPAFPWETIWKLAFSNMLGNKLMDFQWRLASHFVHR</sequence>
<evidence type="ECO:0000313" key="2">
    <source>
        <dbReference type="EMBL" id="PIK34638.1"/>
    </source>
</evidence>
<evidence type="ECO:0000259" key="1">
    <source>
        <dbReference type="PROSITE" id="PS50878"/>
    </source>
</evidence>